<evidence type="ECO:0000256" key="1">
    <source>
        <dbReference type="SAM" id="MobiDB-lite"/>
    </source>
</evidence>
<dbReference type="AlphaFoldDB" id="A0A423VUM1"/>
<gene>
    <name evidence="2" type="ORF">VMCG_08852</name>
</gene>
<evidence type="ECO:0000313" key="2">
    <source>
        <dbReference type="EMBL" id="ROV94763.1"/>
    </source>
</evidence>
<sequence>MASEVASSMPWSMGWSSLAVEGRGLEVEPVQLVDEQHAIIITTTTTTTIPKSPPPNNLPHTTHHLPTPTPNNPLIQQDRRTDPVRHAPSLLVIKRRKQRIVHGVPDLHDRPAHPLAEAPLVAELPGQGRARHEDDRVAQHRDLEDLAVALGEALEGVPCVGGVDV</sequence>
<name>A0A423VUM1_9PEZI</name>
<reference evidence="2 3" key="1">
    <citation type="submission" date="2015-09" db="EMBL/GenBank/DDBJ databases">
        <title>Host preference determinants of Valsa canker pathogens revealed by comparative genomics.</title>
        <authorList>
            <person name="Yin Z."/>
            <person name="Huang L."/>
        </authorList>
    </citation>
    <scope>NUCLEOTIDE SEQUENCE [LARGE SCALE GENOMIC DNA]</scope>
    <source>
        <strain evidence="2 3">03-1</strain>
    </source>
</reference>
<dbReference type="EMBL" id="LKEA01000039">
    <property type="protein sequence ID" value="ROV94763.1"/>
    <property type="molecule type" value="Genomic_DNA"/>
</dbReference>
<organism evidence="2 3">
    <name type="scientific">Cytospora schulzeri</name>
    <dbReference type="NCBI Taxonomy" id="448051"/>
    <lineage>
        <taxon>Eukaryota</taxon>
        <taxon>Fungi</taxon>
        <taxon>Dikarya</taxon>
        <taxon>Ascomycota</taxon>
        <taxon>Pezizomycotina</taxon>
        <taxon>Sordariomycetes</taxon>
        <taxon>Sordariomycetidae</taxon>
        <taxon>Diaporthales</taxon>
        <taxon>Cytosporaceae</taxon>
        <taxon>Cytospora</taxon>
    </lineage>
</organism>
<proteinExistence type="predicted"/>
<dbReference type="OrthoDB" id="10686540at2759"/>
<keyword evidence="3" id="KW-1185">Reference proteome</keyword>
<accession>A0A423VUM1</accession>
<dbReference type="Proteomes" id="UP000283895">
    <property type="component" value="Unassembled WGS sequence"/>
</dbReference>
<evidence type="ECO:0000313" key="3">
    <source>
        <dbReference type="Proteomes" id="UP000283895"/>
    </source>
</evidence>
<feature type="region of interest" description="Disordered" evidence="1">
    <location>
        <begin position="46"/>
        <end position="82"/>
    </location>
</feature>
<comment type="caution">
    <text evidence="2">The sequence shown here is derived from an EMBL/GenBank/DDBJ whole genome shotgun (WGS) entry which is preliminary data.</text>
</comment>
<protein>
    <submittedName>
        <fullName evidence="2">Uncharacterized protein</fullName>
    </submittedName>
</protein>